<evidence type="ECO:0000256" key="7">
    <source>
        <dbReference type="SAM" id="Phobius"/>
    </source>
</evidence>
<dbReference type="PANTHER" id="PTHR43570">
    <property type="entry name" value="ALDEHYDE DEHYDROGENASE"/>
    <property type="match status" value="1"/>
</dbReference>
<evidence type="ECO:0000313" key="9">
    <source>
        <dbReference type="EMBL" id="KAL3808680.1"/>
    </source>
</evidence>
<dbReference type="EMBL" id="JALLPB020000480">
    <property type="protein sequence ID" value="KAL3808680.1"/>
    <property type="molecule type" value="Genomic_DNA"/>
</dbReference>
<dbReference type="InterPro" id="IPR015590">
    <property type="entry name" value="Aldehyde_DH_dom"/>
</dbReference>
<dbReference type="Gene3D" id="3.40.605.10">
    <property type="entry name" value="Aldehyde Dehydrogenase, Chain A, domain 1"/>
    <property type="match status" value="1"/>
</dbReference>
<accession>A0ABD3RM99</accession>
<dbReference type="InterPro" id="IPR016163">
    <property type="entry name" value="Ald_DH_C"/>
</dbReference>
<evidence type="ECO:0000256" key="6">
    <source>
        <dbReference type="RuleBase" id="RU003345"/>
    </source>
</evidence>
<name>A0ABD3RM99_9STRA</name>
<evidence type="ECO:0000313" key="10">
    <source>
        <dbReference type="Proteomes" id="UP001530377"/>
    </source>
</evidence>
<dbReference type="SUPFAM" id="SSF53720">
    <property type="entry name" value="ALDH-like"/>
    <property type="match status" value="1"/>
</dbReference>
<evidence type="ECO:0000256" key="2">
    <source>
        <dbReference type="ARBA" id="ARBA00023002"/>
    </source>
</evidence>
<evidence type="ECO:0000256" key="5">
    <source>
        <dbReference type="PROSITE-ProRule" id="PRU10007"/>
    </source>
</evidence>
<sequence length="500" mass="54702">MRLNATELHRAMHRDLGQCRFYAEAFEFGVLKSRCRTALTNLDDWARTTRASTPWPLCLSVPIRSAIVPEPRGVVSIITPWNMPVLLSLGTLVDALASGNVCILKMSEMSAFTTRLLTSLLSSGAYVDADVVRVVNGDVEASTELLRHRVDAISYTGGTNVGRIVALAAARHLTPTLLELGGKNPCFVTRHANLRCAATRIAWGKITGNAGQMCICPDYVLVEECVKEEFLKELIGAMDEMYPVSSYADHDDDDDGRGMIEVERRARLRGDVGTMISIEHAERVVGLVDSTCEVIYGGGHHDVKNRFVSPTIVEADATSTVMGEEIFGPILAVMSVSSVDDALGFVYDRFTSRGEHPLVLYIFSHSRHERDRIMNAVPSGMCSINEVLKIGANVNVPFGGVGTSGMGASGGRHGFDFFSHRRGVLVGDNTSTSRWDPNVWVITPPFDDRKLFAFKCVAKVPLALDRLRPIIKTFVIPLALALVCSRFYPGVLMALKAMKP</sequence>
<comment type="caution">
    <text evidence="9">The sequence shown here is derived from an EMBL/GenBank/DDBJ whole genome shotgun (WGS) entry which is preliminary data.</text>
</comment>
<dbReference type="Pfam" id="PF00171">
    <property type="entry name" value="Aldedh"/>
    <property type="match status" value="1"/>
</dbReference>
<keyword evidence="7" id="KW-0472">Membrane</keyword>
<dbReference type="PANTHER" id="PTHR43570:SF16">
    <property type="entry name" value="ALDEHYDE DEHYDROGENASE TYPE III, ISOFORM Q"/>
    <property type="match status" value="1"/>
</dbReference>
<keyword evidence="2 3" id="KW-0560">Oxidoreductase</keyword>
<gene>
    <name evidence="9" type="ORF">ACHAXA_009233</name>
</gene>
<dbReference type="PIRSF" id="PIRSF036492">
    <property type="entry name" value="ALDH"/>
    <property type="match status" value="1"/>
</dbReference>
<keyword evidence="7" id="KW-0812">Transmembrane</keyword>
<dbReference type="Proteomes" id="UP001530377">
    <property type="component" value="Unassembled WGS sequence"/>
</dbReference>
<dbReference type="InterPro" id="IPR012394">
    <property type="entry name" value="Aldehyde_DH_NAD(P)"/>
</dbReference>
<dbReference type="InterPro" id="IPR016162">
    <property type="entry name" value="Ald_DH_N"/>
</dbReference>
<protein>
    <recommendedName>
        <fullName evidence="3">Aldehyde dehydrogenase</fullName>
    </recommendedName>
</protein>
<keyword evidence="7" id="KW-1133">Transmembrane helix</keyword>
<evidence type="ECO:0000256" key="4">
    <source>
        <dbReference type="PIRSR" id="PIRSR036492-1"/>
    </source>
</evidence>
<comment type="similarity">
    <text evidence="1 3 6">Belongs to the aldehyde dehydrogenase family.</text>
</comment>
<feature type="active site" evidence="4">
    <location>
        <position position="214"/>
    </location>
</feature>
<reference evidence="9 10" key="1">
    <citation type="submission" date="2024-10" db="EMBL/GenBank/DDBJ databases">
        <title>Updated reference genomes for cyclostephanoid diatoms.</title>
        <authorList>
            <person name="Roberts W.R."/>
            <person name="Alverson A.J."/>
        </authorList>
    </citation>
    <scope>NUCLEOTIDE SEQUENCE [LARGE SCALE GENOMIC DNA]</scope>
    <source>
        <strain evidence="9 10">AJA228-03</strain>
    </source>
</reference>
<evidence type="ECO:0000256" key="1">
    <source>
        <dbReference type="ARBA" id="ARBA00009986"/>
    </source>
</evidence>
<dbReference type="InterPro" id="IPR016161">
    <property type="entry name" value="Ald_DH/histidinol_DH"/>
</dbReference>
<feature type="active site" evidence="4 5">
    <location>
        <position position="179"/>
    </location>
</feature>
<organism evidence="9 10">
    <name type="scientific">Cyclostephanos tholiformis</name>
    <dbReference type="NCBI Taxonomy" id="382380"/>
    <lineage>
        <taxon>Eukaryota</taxon>
        <taxon>Sar</taxon>
        <taxon>Stramenopiles</taxon>
        <taxon>Ochrophyta</taxon>
        <taxon>Bacillariophyta</taxon>
        <taxon>Coscinodiscophyceae</taxon>
        <taxon>Thalassiosirophycidae</taxon>
        <taxon>Stephanodiscales</taxon>
        <taxon>Stephanodiscaceae</taxon>
        <taxon>Cyclostephanos</taxon>
    </lineage>
</organism>
<dbReference type="Gene3D" id="3.40.309.10">
    <property type="entry name" value="Aldehyde Dehydrogenase, Chain A, domain 2"/>
    <property type="match status" value="1"/>
</dbReference>
<dbReference type="AlphaFoldDB" id="A0ABD3RM99"/>
<feature type="transmembrane region" description="Helical" evidence="7">
    <location>
        <begin position="474"/>
        <end position="495"/>
    </location>
</feature>
<dbReference type="PROSITE" id="PS00687">
    <property type="entry name" value="ALDEHYDE_DEHYDR_GLU"/>
    <property type="match status" value="1"/>
</dbReference>
<dbReference type="InterPro" id="IPR029510">
    <property type="entry name" value="Ald_DH_CS_GLU"/>
</dbReference>
<proteinExistence type="inferred from homology"/>
<evidence type="ECO:0000259" key="8">
    <source>
        <dbReference type="Pfam" id="PF00171"/>
    </source>
</evidence>
<evidence type="ECO:0000256" key="3">
    <source>
        <dbReference type="PIRNR" id="PIRNR036492"/>
    </source>
</evidence>
<feature type="domain" description="Aldehyde dehydrogenase" evidence="8">
    <location>
        <begin position="4"/>
        <end position="421"/>
    </location>
</feature>
<keyword evidence="10" id="KW-1185">Reference proteome</keyword>
<dbReference type="GO" id="GO:0016491">
    <property type="term" value="F:oxidoreductase activity"/>
    <property type="evidence" value="ECO:0007669"/>
    <property type="project" value="UniProtKB-KW"/>
</dbReference>